<dbReference type="PANTHER" id="PTHR47053:SF1">
    <property type="entry name" value="MUREIN DD-ENDOPEPTIDASE MEPH-RELATED"/>
    <property type="match status" value="1"/>
</dbReference>
<evidence type="ECO:0000256" key="3">
    <source>
        <dbReference type="ARBA" id="ARBA00022801"/>
    </source>
</evidence>
<evidence type="ECO:0000259" key="5">
    <source>
        <dbReference type="PROSITE" id="PS51935"/>
    </source>
</evidence>
<dbReference type="SUPFAM" id="SSF54001">
    <property type="entry name" value="Cysteine proteinases"/>
    <property type="match status" value="1"/>
</dbReference>
<dbReference type="InterPro" id="IPR000064">
    <property type="entry name" value="NLP_P60_dom"/>
</dbReference>
<comment type="caution">
    <text evidence="6">The sequence shown here is derived from an EMBL/GenBank/DDBJ whole genome shotgun (WGS) entry which is preliminary data.</text>
</comment>
<dbReference type="Gene3D" id="3.90.1720.10">
    <property type="entry name" value="endopeptidase domain like (from Nostoc punctiforme)"/>
    <property type="match status" value="1"/>
</dbReference>
<reference evidence="6" key="1">
    <citation type="submission" date="2009-10" db="EMBL/GenBank/DDBJ databases">
        <title>Diversity of trophic interactions inside an arsenic-rich microbial ecosystem.</title>
        <authorList>
            <person name="Bertin P.N."/>
            <person name="Heinrich-Salmeron A."/>
            <person name="Pelletier E."/>
            <person name="Goulhen-Chollet F."/>
            <person name="Arsene-Ploetze F."/>
            <person name="Gallien S."/>
            <person name="Calteau A."/>
            <person name="Vallenet D."/>
            <person name="Casiot C."/>
            <person name="Chane-Woon-Ming B."/>
            <person name="Giloteaux L."/>
            <person name="Barakat M."/>
            <person name="Bonnefoy V."/>
            <person name="Bruneel O."/>
            <person name="Chandler M."/>
            <person name="Cleiss J."/>
            <person name="Duran R."/>
            <person name="Elbaz-Poulichet F."/>
            <person name="Fonknechten N."/>
            <person name="Lauga B."/>
            <person name="Mornico D."/>
            <person name="Ortet P."/>
            <person name="Schaeffer C."/>
            <person name="Siguier P."/>
            <person name="Alexander Thil Smith A."/>
            <person name="Van Dorsselaer A."/>
            <person name="Weissenbach J."/>
            <person name="Medigue C."/>
            <person name="Le Paslier D."/>
        </authorList>
    </citation>
    <scope>NUCLEOTIDE SEQUENCE</scope>
</reference>
<dbReference type="InterPro" id="IPR038765">
    <property type="entry name" value="Papain-like_cys_pep_sf"/>
</dbReference>
<keyword evidence="3" id="KW-0378">Hydrolase</keyword>
<protein>
    <submittedName>
        <fullName evidence="6">NLP/P60</fullName>
    </submittedName>
</protein>
<dbReference type="PANTHER" id="PTHR47053">
    <property type="entry name" value="MUREIN DD-ENDOPEPTIDASE MEPH-RELATED"/>
    <property type="match status" value="1"/>
</dbReference>
<dbReference type="GO" id="GO:0006508">
    <property type="term" value="P:proteolysis"/>
    <property type="evidence" value="ECO:0007669"/>
    <property type="project" value="UniProtKB-KW"/>
</dbReference>
<dbReference type="GO" id="GO:0008234">
    <property type="term" value="F:cysteine-type peptidase activity"/>
    <property type="evidence" value="ECO:0007669"/>
    <property type="project" value="UniProtKB-KW"/>
</dbReference>
<dbReference type="EMBL" id="CABR01000065">
    <property type="protein sequence ID" value="CBI10034.1"/>
    <property type="molecule type" value="Genomic_DNA"/>
</dbReference>
<evidence type="ECO:0000256" key="4">
    <source>
        <dbReference type="ARBA" id="ARBA00022807"/>
    </source>
</evidence>
<comment type="similarity">
    <text evidence="1">Belongs to the peptidase C40 family.</text>
</comment>
<keyword evidence="4" id="KW-0788">Thiol protease</keyword>
<dbReference type="InterPro" id="IPR051202">
    <property type="entry name" value="Peptidase_C40"/>
</dbReference>
<dbReference type="AlphaFoldDB" id="E6QS12"/>
<evidence type="ECO:0000256" key="1">
    <source>
        <dbReference type="ARBA" id="ARBA00007074"/>
    </source>
</evidence>
<name>E6QS12_9ZZZZ</name>
<sequence>MGNFLRIYLVTVLLTSVSGWADDGSAATVAPAMTAQAPSTTLSERPSRTELALFAMGLIGAVYKPGGESPELGMDCSGFVRYVFHEVAGLKLPHSALALSKIHEVISKADLKPGDLVFFKTTRRVFSHVGIYLGGNEFIHASSSETGKVMISNLDNVYWSKHYEGARRILTASNTPLNHSPVISDPIAAVSQ</sequence>
<dbReference type="PROSITE" id="PS51935">
    <property type="entry name" value="NLPC_P60"/>
    <property type="match status" value="1"/>
</dbReference>
<evidence type="ECO:0000256" key="2">
    <source>
        <dbReference type="ARBA" id="ARBA00022670"/>
    </source>
</evidence>
<accession>E6QS12</accession>
<keyword evidence="2" id="KW-0645">Protease</keyword>
<gene>
    <name evidence="6" type="ORF">CARN7_0791</name>
</gene>
<proteinExistence type="inferred from homology"/>
<feature type="domain" description="NlpC/P60" evidence="5">
    <location>
        <begin position="45"/>
        <end position="170"/>
    </location>
</feature>
<dbReference type="Pfam" id="PF00877">
    <property type="entry name" value="NLPC_P60"/>
    <property type="match status" value="1"/>
</dbReference>
<organism evidence="6">
    <name type="scientific">mine drainage metagenome</name>
    <dbReference type="NCBI Taxonomy" id="410659"/>
    <lineage>
        <taxon>unclassified sequences</taxon>
        <taxon>metagenomes</taxon>
        <taxon>ecological metagenomes</taxon>
    </lineage>
</organism>
<evidence type="ECO:0000313" key="6">
    <source>
        <dbReference type="EMBL" id="CBI10034.1"/>
    </source>
</evidence>